<dbReference type="GO" id="GO:0046872">
    <property type="term" value="F:metal ion binding"/>
    <property type="evidence" value="ECO:0007669"/>
    <property type="project" value="UniProtKB-KW"/>
</dbReference>
<dbReference type="GO" id="GO:0005886">
    <property type="term" value="C:plasma membrane"/>
    <property type="evidence" value="ECO:0007669"/>
    <property type="project" value="TreeGrafter"/>
</dbReference>
<evidence type="ECO:0000256" key="11">
    <source>
        <dbReference type="ARBA" id="ARBA00023180"/>
    </source>
</evidence>
<keyword evidence="9" id="KW-0406">Ion transport</keyword>
<keyword evidence="8 15" id="KW-0915">Sodium</keyword>
<dbReference type="GO" id="GO:0015179">
    <property type="term" value="F:L-amino acid transmembrane transporter activity"/>
    <property type="evidence" value="ECO:0007669"/>
    <property type="project" value="TreeGrafter"/>
</dbReference>
<evidence type="ECO:0000256" key="1">
    <source>
        <dbReference type="ARBA" id="ARBA00004141"/>
    </source>
</evidence>
<dbReference type="Proteomes" id="UP001059596">
    <property type="component" value="Unassembled WGS sequence"/>
</dbReference>
<dbReference type="AlphaFoldDB" id="A0A9Q0BIF0"/>
<gene>
    <name evidence="18" type="ORF">M5D96_014148</name>
</gene>
<evidence type="ECO:0000256" key="4">
    <source>
        <dbReference type="ARBA" id="ARBA00022692"/>
    </source>
</evidence>
<feature type="region of interest" description="Disordered" evidence="16">
    <location>
        <begin position="192"/>
        <end position="216"/>
    </location>
</feature>
<comment type="similarity">
    <text evidence="2">Belongs to the sodium:neurotransmitter symporter (SNF) (TC 2.A.22) family.</text>
</comment>
<evidence type="ECO:0000256" key="16">
    <source>
        <dbReference type="SAM" id="MobiDB-lite"/>
    </source>
</evidence>
<keyword evidence="3" id="KW-0813">Transport</keyword>
<organism evidence="18 19">
    <name type="scientific">Drosophila gunungcola</name>
    <name type="common">fruit fly</name>
    <dbReference type="NCBI Taxonomy" id="103775"/>
    <lineage>
        <taxon>Eukaryota</taxon>
        <taxon>Metazoa</taxon>
        <taxon>Ecdysozoa</taxon>
        <taxon>Arthropoda</taxon>
        <taxon>Hexapoda</taxon>
        <taxon>Insecta</taxon>
        <taxon>Pterygota</taxon>
        <taxon>Neoptera</taxon>
        <taxon>Endopterygota</taxon>
        <taxon>Diptera</taxon>
        <taxon>Brachycera</taxon>
        <taxon>Muscomorpha</taxon>
        <taxon>Ephydroidea</taxon>
        <taxon>Drosophilidae</taxon>
        <taxon>Drosophila</taxon>
        <taxon>Sophophora</taxon>
    </lineage>
</organism>
<proteinExistence type="inferred from homology"/>
<reference evidence="18" key="1">
    <citation type="journal article" date="2023" name="Genome Biol. Evol.">
        <title>Long-read-based Genome Assembly of Drosophila gunungcola Reveals Fewer Chemosensory Genes in Flower-breeding Species.</title>
        <authorList>
            <person name="Negi A."/>
            <person name="Liao B.Y."/>
            <person name="Yeh S.D."/>
        </authorList>
    </citation>
    <scope>NUCLEOTIDE SEQUENCE</scope>
    <source>
        <strain evidence="18">Sukarami</strain>
    </source>
</reference>
<evidence type="ECO:0000313" key="19">
    <source>
        <dbReference type="Proteomes" id="UP001059596"/>
    </source>
</evidence>
<evidence type="ECO:0000256" key="10">
    <source>
        <dbReference type="ARBA" id="ARBA00023136"/>
    </source>
</evidence>
<protein>
    <recommendedName>
        <fullName evidence="14">Sodium-dependent nutrient amino acid transporter 1</fullName>
    </recommendedName>
</protein>
<evidence type="ECO:0000256" key="15">
    <source>
        <dbReference type="PIRSR" id="PIRSR600175-1"/>
    </source>
</evidence>
<dbReference type="Pfam" id="PF00209">
    <property type="entry name" value="SNF"/>
    <property type="match status" value="1"/>
</dbReference>
<dbReference type="InterPro" id="IPR000175">
    <property type="entry name" value="Na/ntran_symport"/>
</dbReference>
<comment type="function">
    <text evidence="13">Unusual broad substrate spectrum amino acid:sodium cotransporter that promotes absorption of the D isomers of essential amino acids. Neutral amino acids are the preferred substrates, especially methionine and phenylalanine.</text>
</comment>
<evidence type="ECO:0000313" key="18">
    <source>
        <dbReference type="EMBL" id="KAI8033096.1"/>
    </source>
</evidence>
<evidence type="ECO:0000256" key="3">
    <source>
        <dbReference type="ARBA" id="ARBA00022448"/>
    </source>
</evidence>
<dbReference type="GO" id="GO:0005283">
    <property type="term" value="F:amino acid:sodium symporter activity"/>
    <property type="evidence" value="ECO:0007669"/>
    <property type="project" value="TreeGrafter"/>
</dbReference>
<keyword evidence="6" id="KW-0029">Amino-acid transport</keyword>
<keyword evidence="10 17" id="KW-0472">Membrane</keyword>
<evidence type="ECO:0000256" key="12">
    <source>
        <dbReference type="ARBA" id="ARBA00023201"/>
    </source>
</evidence>
<comment type="caution">
    <text evidence="18">The sequence shown here is derived from an EMBL/GenBank/DDBJ whole genome shotgun (WGS) entry which is preliminary data.</text>
</comment>
<evidence type="ECO:0000256" key="7">
    <source>
        <dbReference type="ARBA" id="ARBA00022989"/>
    </source>
</evidence>
<feature type="binding site" evidence="15">
    <location>
        <position position="32"/>
    </location>
    <ligand>
        <name>Na(+)</name>
        <dbReference type="ChEBI" id="CHEBI:29101"/>
        <label>1</label>
    </ligand>
</feature>
<keyword evidence="11" id="KW-0325">Glycoprotein</keyword>
<evidence type="ECO:0000256" key="6">
    <source>
        <dbReference type="ARBA" id="ARBA00022970"/>
    </source>
</evidence>
<feature type="binding site" evidence="15">
    <location>
        <position position="28"/>
    </location>
    <ligand>
        <name>Na(+)</name>
        <dbReference type="ChEBI" id="CHEBI:29101"/>
        <label>1</label>
    </ligand>
</feature>
<keyword evidence="19" id="KW-1185">Reference proteome</keyword>
<evidence type="ECO:0000256" key="14">
    <source>
        <dbReference type="ARBA" id="ARBA00040215"/>
    </source>
</evidence>
<comment type="subcellular location">
    <subcellularLocation>
        <location evidence="1">Membrane</location>
        <topology evidence="1">Multi-pass membrane protein</topology>
    </subcellularLocation>
</comment>
<evidence type="ECO:0000256" key="9">
    <source>
        <dbReference type="ARBA" id="ARBA00023065"/>
    </source>
</evidence>
<evidence type="ECO:0000256" key="5">
    <source>
        <dbReference type="ARBA" id="ARBA00022847"/>
    </source>
</evidence>
<keyword evidence="12" id="KW-0739">Sodium transport</keyword>
<feature type="transmembrane region" description="Helical" evidence="17">
    <location>
        <begin position="96"/>
        <end position="118"/>
    </location>
</feature>
<dbReference type="PRINTS" id="PR00176">
    <property type="entry name" value="NANEUSMPORT"/>
</dbReference>
<name>A0A9Q0BIF0_9MUSC</name>
<feature type="transmembrane region" description="Helical" evidence="17">
    <location>
        <begin position="12"/>
        <end position="30"/>
    </location>
</feature>
<keyword evidence="15" id="KW-0479">Metal-binding</keyword>
<dbReference type="InterPro" id="IPR037272">
    <property type="entry name" value="SNS_sf"/>
</dbReference>
<dbReference type="GO" id="GO:0089718">
    <property type="term" value="P:amino acid import across plasma membrane"/>
    <property type="evidence" value="ECO:0007669"/>
    <property type="project" value="TreeGrafter"/>
</dbReference>
<accession>A0A9Q0BIF0</accession>
<keyword evidence="4 17" id="KW-0812">Transmembrane</keyword>
<evidence type="ECO:0000256" key="2">
    <source>
        <dbReference type="ARBA" id="ARBA00006459"/>
    </source>
</evidence>
<dbReference type="PANTHER" id="PTHR11616">
    <property type="entry name" value="SODIUM/CHLORIDE DEPENDENT TRANSPORTER"/>
    <property type="match status" value="1"/>
</dbReference>
<keyword evidence="5" id="KW-0769">Symport</keyword>
<dbReference type="PROSITE" id="PS50267">
    <property type="entry name" value="NA_NEUROTRAN_SYMP_3"/>
    <property type="match status" value="1"/>
</dbReference>
<dbReference type="PANTHER" id="PTHR11616:SF321">
    <property type="entry name" value="SODIUM-DEPENDENT NUTRIENT AMINO ACID TRANSPORTER 1-RELATED"/>
    <property type="match status" value="1"/>
</dbReference>
<feature type="transmembrane region" description="Helical" evidence="17">
    <location>
        <begin position="36"/>
        <end position="59"/>
    </location>
</feature>
<dbReference type="EMBL" id="JAMKOV010000203">
    <property type="protein sequence ID" value="KAI8033096.1"/>
    <property type="molecule type" value="Genomic_DNA"/>
</dbReference>
<evidence type="ECO:0000256" key="13">
    <source>
        <dbReference type="ARBA" id="ARBA00037785"/>
    </source>
</evidence>
<evidence type="ECO:0000256" key="8">
    <source>
        <dbReference type="ARBA" id="ARBA00023053"/>
    </source>
</evidence>
<sequence>MLESKSSGQRDQWGKGVEFLFSCIALSVGLGNVWRFPFIALEIGGGAFLIPYVILLLLIGRPVYYLELIIGQFLGRGCIKAFDMVAIMKGIAYGQVYSTAMATTYYACIMALTIRYLLASFSEVLSWTYCLVEWGSNCVATGDSNDTSIGRQNNIMSAPVRGNKASKLRSEGKVEKRAPIGPSWVLTSTRGKAFNRGSEPTSRDTSPSRIPTIRRPRSIPTSRIPIRMLAGDPKRNTSPVRATPLEAVTSAIACSLPLLLASENTVGDHEPTESVHDLKERCRAVVDEHEARNQREKIRNKLDFGGKSLKSYITDALGALRPEFEANLADELAACDHTISELKKSLRRSDDVVEELSQLVAEKSATLANEDGIIGELRIELGKLRSVKLRMHHRLEEAHIAFLVGELKEAREHIVNLQQRQDFIDIKN</sequence>
<keyword evidence="7 17" id="KW-1133">Transmembrane helix</keyword>
<dbReference type="SUPFAM" id="SSF161070">
    <property type="entry name" value="SNF-like"/>
    <property type="match status" value="1"/>
</dbReference>
<evidence type="ECO:0000256" key="17">
    <source>
        <dbReference type="SAM" id="Phobius"/>
    </source>
</evidence>